<dbReference type="OrthoDB" id="7061864at2"/>
<protein>
    <recommendedName>
        <fullName evidence="3">RiboL-PSP-HEPN domain-containing protein</fullName>
    </recommendedName>
</protein>
<keyword evidence="2" id="KW-1185">Reference proteome</keyword>
<evidence type="ECO:0008006" key="3">
    <source>
        <dbReference type="Google" id="ProtNLM"/>
    </source>
</evidence>
<evidence type="ECO:0000313" key="2">
    <source>
        <dbReference type="Proteomes" id="UP000245506"/>
    </source>
</evidence>
<proteinExistence type="predicted"/>
<dbReference type="RefSeq" id="WP_109822606.1">
    <property type="nucleotide sequence ID" value="NZ_QGKL01000019.1"/>
</dbReference>
<organism evidence="1 2">
    <name type="scientific">Leucothrix arctica</name>
    <dbReference type="NCBI Taxonomy" id="1481894"/>
    <lineage>
        <taxon>Bacteria</taxon>
        <taxon>Pseudomonadati</taxon>
        <taxon>Pseudomonadota</taxon>
        <taxon>Gammaproteobacteria</taxon>
        <taxon>Thiotrichales</taxon>
        <taxon>Thiotrichaceae</taxon>
        <taxon>Leucothrix</taxon>
    </lineage>
</organism>
<evidence type="ECO:0000313" key="1">
    <source>
        <dbReference type="EMBL" id="PWQ97564.1"/>
    </source>
</evidence>
<name>A0A317CG49_9GAMM</name>
<reference evidence="1 2" key="1">
    <citation type="submission" date="2018-05" db="EMBL/GenBank/DDBJ databases">
        <title>Leucothrix arctica sp. nov., isolated from Arctic seawater.</title>
        <authorList>
            <person name="Choi A."/>
            <person name="Baek K."/>
        </authorList>
    </citation>
    <scope>NUCLEOTIDE SEQUENCE [LARGE SCALE GENOMIC DNA]</scope>
    <source>
        <strain evidence="1 2">IMCC9719</strain>
    </source>
</reference>
<dbReference type="EMBL" id="QGKL01000019">
    <property type="protein sequence ID" value="PWQ97564.1"/>
    <property type="molecule type" value="Genomic_DNA"/>
</dbReference>
<dbReference type="Proteomes" id="UP000245506">
    <property type="component" value="Unassembled WGS sequence"/>
</dbReference>
<accession>A0A317CG49</accession>
<dbReference type="AlphaFoldDB" id="A0A317CG49"/>
<comment type="caution">
    <text evidence="1">The sequence shown here is derived from an EMBL/GenBank/DDBJ whole genome shotgun (WGS) entry which is preliminary data.</text>
</comment>
<gene>
    <name evidence="1" type="ORF">DKT75_06500</name>
</gene>
<sequence length="188" mass="21619">MMSITYKINKAIRMTTALENFWSSSRGWAPESAAELLAEARLDRQISFAHTLSDYLEPFPEGSAEARIILGYTTLRSMAEGALKLFFSVWFEDYQADVDAARRKGELVSPEDVKFDYLIFLYVSKFGNQYQDFLRQVQYRGNAIHHFKHRDIGTQQELIADIESYCDFLTAINDGLPYPDEMYNPALA</sequence>